<dbReference type="AlphaFoldDB" id="A0A2G5HHP9"/>
<proteinExistence type="predicted"/>
<sequence length="492" mass="57531">MQSQAAGSEEGWSVYESKRTRKMRDRIRKEHPFDSIDKPIIRTDRDEFRPPLQLINHHEDIQYIRSALKFLGPFDCATFSQYCNPVQISSLKCRPQRIREIEVRYFALTRRGLVAKVPLYLQESAGNHGHPKERAELLVLDGDSLRPFADWLGDLPAPLGPPLLGKDGYHSMHMWHRERRKFTSTKLPCFADMSTEIKENILLHMVGEVCTLDFKYCWEEPVGPLLPDFDTPLYGYELDRNILTLNKEIHQLVQPIIRRGTIKSLRYYYVITEALNPAHTFVNDLTRLQLTFSDTEYICFFHLILPGLRHLVDHGDNHATALSQLPQLKYLELWFDAPLDPEESNVWYLQWETEASPDIDKYAQVHRFPCRKTMIDWILTAAFPYIQHIPTVNVTGYVKTVTRTKWLEIFRNKRARESQLAQVQEKLKELETLNREQVPPPCLCPTSCYYDPDWRASAPGTDENYRFDFDDEGFEDSSLAVDRRHSDRTTQV</sequence>
<protein>
    <submittedName>
        <fullName evidence="1">Uncharacterized protein</fullName>
    </submittedName>
</protein>
<dbReference type="EMBL" id="CP134190">
    <property type="protein sequence ID" value="WPB06351.1"/>
    <property type="molecule type" value="Genomic_DNA"/>
</dbReference>
<organism evidence="1 3">
    <name type="scientific">Cercospora beticola</name>
    <name type="common">Sugarbeet leaf spot fungus</name>
    <dbReference type="NCBI Taxonomy" id="122368"/>
    <lineage>
        <taxon>Eukaryota</taxon>
        <taxon>Fungi</taxon>
        <taxon>Dikarya</taxon>
        <taxon>Ascomycota</taxon>
        <taxon>Pezizomycotina</taxon>
        <taxon>Dothideomycetes</taxon>
        <taxon>Dothideomycetidae</taxon>
        <taxon>Mycosphaerellales</taxon>
        <taxon>Mycosphaerellaceae</taxon>
        <taxon>Cercospora</taxon>
    </lineage>
</organism>
<dbReference type="Proteomes" id="UP001302367">
    <property type="component" value="Chromosome 7"/>
</dbReference>
<reference evidence="1 3" key="1">
    <citation type="submission" date="2015-10" db="EMBL/GenBank/DDBJ databases">
        <title>The cercosporin biosynthetic gene cluster was horizontally transferred to several fungal lineages and shown to be expanded in Cercospora beticola based on microsynteny with recipient genomes.</title>
        <authorList>
            <person name="De Jonge R."/>
            <person name="Ebert M.K."/>
            <person name="Suttle J.C."/>
            <person name="Jurick Ii W.M."/>
            <person name="Secor G.A."/>
            <person name="Thomma B.P."/>
            <person name="Van De Peer Y."/>
            <person name="Bolton M.D."/>
        </authorList>
    </citation>
    <scope>NUCLEOTIDE SEQUENCE [LARGE SCALE GENOMIC DNA]</scope>
    <source>
        <strain evidence="1 3">09-40</strain>
    </source>
</reference>
<evidence type="ECO:0000313" key="4">
    <source>
        <dbReference type="Proteomes" id="UP001302367"/>
    </source>
</evidence>
<evidence type="ECO:0000313" key="1">
    <source>
        <dbReference type="EMBL" id="PIA92081.1"/>
    </source>
</evidence>
<dbReference type="EMBL" id="LKMD01000106">
    <property type="protein sequence ID" value="PIA92081.1"/>
    <property type="molecule type" value="Genomic_DNA"/>
</dbReference>
<name>A0A2G5HHP9_CERBT</name>
<evidence type="ECO:0000313" key="3">
    <source>
        <dbReference type="Proteomes" id="UP000230605"/>
    </source>
</evidence>
<keyword evidence="4" id="KW-1185">Reference proteome</keyword>
<reference evidence="2 4" key="2">
    <citation type="submission" date="2023-09" db="EMBL/GenBank/DDBJ databases">
        <title>Complete-Gapless Cercospora beticola genome.</title>
        <authorList>
            <person name="Wyatt N.A."/>
            <person name="Spanner R.E."/>
            <person name="Bolton M.D."/>
        </authorList>
    </citation>
    <scope>NUCLEOTIDE SEQUENCE [LARGE SCALE GENOMIC DNA]</scope>
    <source>
        <strain evidence="2">Cb09-40</strain>
    </source>
</reference>
<accession>A0A2G5HHP9</accession>
<dbReference type="OrthoDB" id="3638116at2759"/>
<evidence type="ECO:0000313" key="2">
    <source>
        <dbReference type="EMBL" id="WPB06351.1"/>
    </source>
</evidence>
<gene>
    <name evidence="1" type="ORF">CB0940_09333</name>
    <name evidence="2" type="ORF">RHO25_011008</name>
</gene>
<dbReference type="Proteomes" id="UP000230605">
    <property type="component" value="Chromosome 7"/>
</dbReference>